<protein>
    <recommendedName>
        <fullName evidence="4">PUB domain-containing protein</fullName>
    </recommendedName>
</protein>
<name>A0ABN9QC52_9DINO</name>
<dbReference type="Gene3D" id="1.20.58.2190">
    <property type="match status" value="1"/>
</dbReference>
<feature type="non-terminal residue" evidence="2">
    <location>
        <position position="1"/>
    </location>
</feature>
<comment type="caution">
    <text evidence="2">The sequence shown here is derived from an EMBL/GenBank/DDBJ whole genome shotgun (WGS) entry which is preliminary data.</text>
</comment>
<keyword evidence="3" id="KW-1185">Reference proteome</keyword>
<accession>A0ABN9QC52</accession>
<dbReference type="SUPFAM" id="SSF143503">
    <property type="entry name" value="PUG domain-like"/>
    <property type="match status" value="1"/>
</dbReference>
<dbReference type="EMBL" id="CAUYUJ010002776">
    <property type="protein sequence ID" value="CAK0802311.1"/>
    <property type="molecule type" value="Genomic_DNA"/>
</dbReference>
<feature type="compositionally biased region" description="Basic and acidic residues" evidence="1">
    <location>
        <begin position="78"/>
        <end position="88"/>
    </location>
</feature>
<sequence length="114" mass="11983">AKFRSLKKGNAALQGKLLGVGEGAASELLLLAGFQDSGEAISLAEAPDGRCTAVRDEVQSHAEEAKMQELRRERDAKIAEEVKKDKGSAARYGGGGDEKGRMNLGGDRKKRGGG</sequence>
<feature type="region of interest" description="Disordered" evidence="1">
    <location>
        <begin position="78"/>
        <end position="114"/>
    </location>
</feature>
<organism evidence="2 3">
    <name type="scientific">Prorocentrum cordatum</name>
    <dbReference type="NCBI Taxonomy" id="2364126"/>
    <lineage>
        <taxon>Eukaryota</taxon>
        <taxon>Sar</taxon>
        <taxon>Alveolata</taxon>
        <taxon>Dinophyceae</taxon>
        <taxon>Prorocentrales</taxon>
        <taxon>Prorocentraceae</taxon>
        <taxon>Prorocentrum</taxon>
    </lineage>
</organism>
<evidence type="ECO:0000313" key="2">
    <source>
        <dbReference type="EMBL" id="CAK0802311.1"/>
    </source>
</evidence>
<evidence type="ECO:0008006" key="4">
    <source>
        <dbReference type="Google" id="ProtNLM"/>
    </source>
</evidence>
<gene>
    <name evidence="2" type="ORF">PCOR1329_LOCUS9865</name>
</gene>
<evidence type="ECO:0000256" key="1">
    <source>
        <dbReference type="SAM" id="MobiDB-lite"/>
    </source>
</evidence>
<dbReference type="InterPro" id="IPR036339">
    <property type="entry name" value="PUB-like_dom_sf"/>
</dbReference>
<reference evidence="2" key="1">
    <citation type="submission" date="2023-10" db="EMBL/GenBank/DDBJ databases">
        <authorList>
            <person name="Chen Y."/>
            <person name="Shah S."/>
            <person name="Dougan E. K."/>
            <person name="Thang M."/>
            <person name="Chan C."/>
        </authorList>
    </citation>
    <scope>NUCLEOTIDE SEQUENCE [LARGE SCALE GENOMIC DNA]</scope>
</reference>
<proteinExistence type="predicted"/>
<evidence type="ECO:0000313" key="3">
    <source>
        <dbReference type="Proteomes" id="UP001189429"/>
    </source>
</evidence>
<dbReference type="Proteomes" id="UP001189429">
    <property type="component" value="Unassembled WGS sequence"/>
</dbReference>